<evidence type="ECO:0000256" key="2">
    <source>
        <dbReference type="SAM" id="Coils"/>
    </source>
</evidence>
<dbReference type="InterPro" id="IPR022385">
    <property type="entry name" value="Rhs_assc_core"/>
</dbReference>
<dbReference type="InterPro" id="IPR049082">
    <property type="entry name" value="T7SS_signal"/>
</dbReference>
<dbReference type="Pfam" id="PF05593">
    <property type="entry name" value="RHS_repeat"/>
    <property type="match status" value="6"/>
</dbReference>
<keyword evidence="1" id="KW-0677">Repeat</keyword>
<name>C7Q0A7_CATAD</name>
<dbReference type="Gene3D" id="2.180.10.10">
    <property type="entry name" value="RHS repeat-associated core"/>
    <property type="match status" value="3"/>
</dbReference>
<accession>C7Q0A7</accession>
<dbReference type="PANTHER" id="PTHR32305:SF15">
    <property type="entry name" value="PROTEIN RHSA-RELATED"/>
    <property type="match status" value="1"/>
</dbReference>
<evidence type="ECO:0000313" key="6">
    <source>
        <dbReference type="EMBL" id="ACU77440.1"/>
    </source>
</evidence>
<dbReference type="Pfam" id="PF25023">
    <property type="entry name" value="TEN_YD-shell"/>
    <property type="match status" value="1"/>
</dbReference>
<evidence type="ECO:0000313" key="7">
    <source>
        <dbReference type="Proteomes" id="UP000000851"/>
    </source>
</evidence>
<sequence length="1528" mass="164508">MARPSGWDILGLDGDPTPGVVESVQALAKEFGDFAHDVEAAYRSLNSFGSDTAALEWVGQTAEAFKGKYGPLPGRLQKLYTSYSEASDALSAYWPLLQAAQTKADTALRQAQDAHADLQRATTSATNAATDLKTAQQNHAATPNPQAVTDAQTAHDTAQTNLNNAKAQMAALTEQANDAYNDRINAAKTCGSALHHAQSDGIHNKSWWQHVGEDLSTWGGEIGKIAGELAPVLDIIALATSWIPGVDVVTAALAEADNIVALAGTAMATIGDAMQGHWGDALLGAGMLALTFVGARAFGSEAEAVEGEAGGLEGEAGALEGEEGAAARTAEGNEPANIADDPVDVVSGWMLTDACDLELPGVLPVVLRRAYASGYTTGRLFGPGWSSTLDQRLSINEAGIHFAGDDAQRLDYSIPNGDEELLPERGSRWPLIWDRELDEIRITDPWSGQTRHFSTVHFNSELGQIRDLTAISDRNGNRITVLRDEHGTPTGLEHPAYRVAVDTIASAAGPRVSGLRLLGARETGSDMVMKRFSYDGQGRLTGVINSSDVPFSYEWNDTDRISAWTDQAGYRYGYHYDAIGRVVRGQGQFLAGSFTYDPAHRTTVHTNSLGHVTTFVYDENGHVCSETDALGHTTLTETDRYGMILSRTDALGTRTTLVRDEAGNVRRLVATDGATAELEYNHLHQVVAATGRGGATWRRAHDDRGNLVSATDPAGGVTEFEYTAEGVLAATTDPLGAVTRFTTDAAGLPVTVLDAVGSLTRVERDFAGRVVRLTDPMGAVTAFEWNAEGLPVSRTLPDGARTTWRHDDGGRLLEVVDAIGATTRFEPGPMETLTARTGPDGVRHNFTYDSELKLVAVTNPHGAAWTYTYDAAGRLTGESDFIGRRLGYEYDVAGRLCARITGTGQRLTLDRDATGRIVARHTPEGDYGYTYDSAGRLVVATGPNSELSYEYDTLGRLLATTTDDRTMRYSYDLAGRLIRRTTASGVESTWTYDSAGRAVGLDTGGDRLEFGFDASGREIERLIGSEVWLTRSYDVVGRPIAQSVGRGRRHHDQAAQTDLIIAGSRTGKAVQEVLQRSWVWRQDGVPEEIRDSLRGTSRIASDAAGRVTAISAHSWSESYAYDAFGNLTVQDDAAGPLNLPATAAGEGAGFATRTLIRRSARARYEHDQAGRLTRSVRRTLDGRSKVTQYVWDSEDRLVHVITPENGTWHYSYDPLGRRTAKTRFADDGTVVDRVTFLWDGPRLAEQSVQGPESFTVTLTWDYDPGTFRPATQRRRNRLGDADQTVIDEAFHAIVADLVGSPTELVTPDGRVVWHTTTSLWGRTIGTSAESGVDCPLRFPGQYHDDESGLHYNLNRYYDSETAAYLTPDPLGLVPAPNDHAYVPNPLTVSDPLGLSYEGPNGQTMYPNNMPGTLDTELAQADRLGVVVSSPGTSEFDSAIASGTVKWAVKDDGSIVVMPKFVNGQEISHSVLTRGASVQAAGEAEIAGSGADGYFGLDINDHSGHFFEPGWNVASIGKDAFSGAGVLFP</sequence>
<dbReference type="OrthoDB" id="4981820at2"/>
<dbReference type="InterPro" id="IPR045351">
    <property type="entry name" value="DUF6531"/>
</dbReference>
<dbReference type="Proteomes" id="UP000000851">
    <property type="component" value="Chromosome"/>
</dbReference>
<dbReference type="RefSeq" id="WP_015797164.1">
    <property type="nucleotide sequence ID" value="NC_013131.1"/>
</dbReference>
<dbReference type="KEGG" id="cai:Caci_8624"/>
<dbReference type="InterPro" id="IPR006530">
    <property type="entry name" value="YD"/>
</dbReference>
<reference evidence="6 7" key="1">
    <citation type="journal article" date="2009" name="Stand. Genomic Sci.">
        <title>Complete genome sequence of Catenulispora acidiphila type strain (ID 139908).</title>
        <authorList>
            <person name="Copeland A."/>
            <person name="Lapidus A."/>
            <person name="Glavina Del Rio T."/>
            <person name="Nolan M."/>
            <person name="Lucas S."/>
            <person name="Chen F."/>
            <person name="Tice H."/>
            <person name="Cheng J.F."/>
            <person name="Bruce D."/>
            <person name="Goodwin L."/>
            <person name="Pitluck S."/>
            <person name="Mikhailova N."/>
            <person name="Pati A."/>
            <person name="Ivanova N."/>
            <person name="Mavromatis K."/>
            <person name="Chen A."/>
            <person name="Palaniappan K."/>
            <person name="Chain P."/>
            <person name="Land M."/>
            <person name="Hauser L."/>
            <person name="Chang Y.J."/>
            <person name="Jeffries C.D."/>
            <person name="Chertkov O."/>
            <person name="Brettin T."/>
            <person name="Detter J.C."/>
            <person name="Han C."/>
            <person name="Ali Z."/>
            <person name="Tindall B.J."/>
            <person name="Goker M."/>
            <person name="Bristow J."/>
            <person name="Eisen J.A."/>
            <person name="Markowitz V."/>
            <person name="Hugenholtz P."/>
            <person name="Kyrpides N.C."/>
            <person name="Klenk H.P."/>
        </authorList>
    </citation>
    <scope>NUCLEOTIDE SEQUENCE [LARGE SCALE GENOMIC DNA]</scope>
    <source>
        <strain evidence="7">DSM 44928 / JCM 14897 / NBRC 102108 / NRRL B-24433 / ID139908</strain>
    </source>
</reference>
<dbReference type="PANTHER" id="PTHR32305">
    <property type="match status" value="1"/>
</dbReference>
<evidence type="ECO:0000259" key="3">
    <source>
        <dbReference type="Pfam" id="PF20148"/>
    </source>
</evidence>
<feature type="domain" description="DUF6531" evidence="3">
    <location>
        <begin position="341"/>
        <end position="412"/>
    </location>
</feature>
<proteinExistence type="predicted"/>
<keyword evidence="2" id="KW-0175">Coiled coil</keyword>
<dbReference type="PRINTS" id="PR00394">
    <property type="entry name" value="RHSPROTEIN"/>
</dbReference>
<dbReference type="Pfam" id="PF21725">
    <property type="entry name" value="T7SS_signal"/>
    <property type="match status" value="1"/>
</dbReference>
<keyword evidence="7" id="KW-1185">Reference proteome</keyword>
<dbReference type="Pfam" id="PF20148">
    <property type="entry name" value="DUF6531"/>
    <property type="match status" value="1"/>
</dbReference>
<feature type="domain" description="Putative T7SS secretion signal" evidence="4">
    <location>
        <begin position="19"/>
        <end position="186"/>
    </location>
</feature>
<dbReference type="NCBIfam" id="TIGR01643">
    <property type="entry name" value="YD_repeat_2x"/>
    <property type="match status" value="13"/>
</dbReference>
<dbReference type="InterPro" id="IPR050708">
    <property type="entry name" value="T6SS_VgrG/RHS"/>
</dbReference>
<dbReference type="EMBL" id="CP001700">
    <property type="protein sequence ID" value="ACU77440.1"/>
    <property type="molecule type" value="Genomic_DNA"/>
</dbReference>
<evidence type="ECO:0000259" key="5">
    <source>
        <dbReference type="Pfam" id="PF25023"/>
    </source>
</evidence>
<dbReference type="eggNOG" id="COG3209">
    <property type="taxonomic scope" value="Bacteria"/>
</dbReference>
<protein>
    <submittedName>
        <fullName evidence="6">YD repeat protein</fullName>
    </submittedName>
</protein>
<dbReference type="NCBIfam" id="TIGR03696">
    <property type="entry name" value="Rhs_assc_core"/>
    <property type="match status" value="1"/>
</dbReference>
<dbReference type="STRING" id="479433.Caci_8624"/>
<dbReference type="InterPro" id="IPR056823">
    <property type="entry name" value="TEN-like_YD-shell"/>
</dbReference>
<gene>
    <name evidence="6" type="ordered locus">Caci_8624</name>
</gene>
<feature type="coiled-coil region" evidence="2">
    <location>
        <begin position="148"/>
        <end position="182"/>
    </location>
</feature>
<feature type="domain" description="Teneurin-like YD-shell" evidence="5">
    <location>
        <begin position="928"/>
        <end position="1001"/>
    </location>
</feature>
<organism evidence="6 7">
    <name type="scientific">Catenulispora acidiphila (strain DSM 44928 / JCM 14897 / NBRC 102108 / NRRL B-24433 / ID139908)</name>
    <dbReference type="NCBI Taxonomy" id="479433"/>
    <lineage>
        <taxon>Bacteria</taxon>
        <taxon>Bacillati</taxon>
        <taxon>Actinomycetota</taxon>
        <taxon>Actinomycetes</taxon>
        <taxon>Catenulisporales</taxon>
        <taxon>Catenulisporaceae</taxon>
        <taxon>Catenulispora</taxon>
    </lineage>
</organism>
<dbReference type="InParanoid" id="C7Q0A7"/>
<evidence type="ECO:0000259" key="4">
    <source>
        <dbReference type="Pfam" id="PF21725"/>
    </source>
</evidence>
<evidence type="ECO:0000256" key="1">
    <source>
        <dbReference type="ARBA" id="ARBA00022737"/>
    </source>
</evidence>
<dbReference type="InterPro" id="IPR031325">
    <property type="entry name" value="RHS_repeat"/>
</dbReference>
<dbReference type="HOGENOM" id="CLU_001218_1_2_11"/>